<dbReference type="GO" id="GO:0007528">
    <property type="term" value="P:neuromuscular junction development"/>
    <property type="evidence" value="ECO:0007669"/>
    <property type="project" value="TreeGrafter"/>
</dbReference>
<feature type="compositionally biased region" description="Polar residues" evidence="1">
    <location>
        <begin position="358"/>
        <end position="381"/>
    </location>
</feature>
<evidence type="ECO:0000256" key="1">
    <source>
        <dbReference type="SAM" id="MobiDB-lite"/>
    </source>
</evidence>
<dbReference type="SMART" id="SM01244">
    <property type="entry name" value="IRS"/>
    <property type="match status" value="1"/>
</dbReference>
<evidence type="ECO:0000259" key="2">
    <source>
        <dbReference type="PROSITE" id="PS51064"/>
    </source>
</evidence>
<dbReference type="GO" id="GO:0019901">
    <property type="term" value="F:protein kinase binding"/>
    <property type="evidence" value="ECO:0007669"/>
    <property type="project" value="InterPro"/>
</dbReference>
<dbReference type="OrthoDB" id="6537982at2759"/>
<feature type="domain" description="IRS-type PTB" evidence="2">
    <location>
        <begin position="110"/>
        <end position="215"/>
    </location>
</feature>
<feature type="region of interest" description="Disordered" evidence="1">
    <location>
        <begin position="344"/>
        <end position="399"/>
    </location>
</feature>
<dbReference type="SUPFAM" id="SSF50729">
    <property type="entry name" value="PH domain-like"/>
    <property type="match status" value="2"/>
</dbReference>
<dbReference type="Gene3D" id="2.30.29.30">
    <property type="entry name" value="Pleckstrin-homology domain (PH domain)/Phosphotyrosine-binding domain (PTB)"/>
    <property type="match status" value="2"/>
</dbReference>
<organism evidence="3 4">
    <name type="scientific">Candidula unifasciata</name>
    <dbReference type="NCBI Taxonomy" id="100452"/>
    <lineage>
        <taxon>Eukaryota</taxon>
        <taxon>Metazoa</taxon>
        <taxon>Spiralia</taxon>
        <taxon>Lophotrochozoa</taxon>
        <taxon>Mollusca</taxon>
        <taxon>Gastropoda</taxon>
        <taxon>Heterobranchia</taxon>
        <taxon>Euthyneura</taxon>
        <taxon>Panpulmonata</taxon>
        <taxon>Eupulmonata</taxon>
        <taxon>Stylommatophora</taxon>
        <taxon>Helicina</taxon>
        <taxon>Helicoidea</taxon>
        <taxon>Geomitridae</taxon>
        <taxon>Candidula</taxon>
    </lineage>
</organism>
<protein>
    <recommendedName>
        <fullName evidence="2">IRS-type PTB domain-containing protein</fullName>
    </recommendedName>
</protein>
<dbReference type="EMBL" id="CAJHNH020003334">
    <property type="protein sequence ID" value="CAG5129028.1"/>
    <property type="molecule type" value="Genomic_DNA"/>
</dbReference>
<dbReference type="InterPro" id="IPR002404">
    <property type="entry name" value="IRS_PTB"/>
</dbReference>
<name>A0A8S3ZMF5_9EUPU</name>
<dbReference type="Pfam" id="PF02174">
    <property type="entry name" value="IRS"/>
    <property type="match status" value="1"/>
</dbReference>
<feature type="region of interest" description="Disordered" evidence="1">
    <location>
        <begin position="516"/>
        <end position="593"/>
    </location>
</feature>
<feature type="compositionally biased region" description="Basic and acidic residues" evidence="1">
    <location>
        <begin position="527"/>
        <end position="547"/>
    </location>
</feature>
<dbReference type="PANTHER" id="PTHR21636">
    <property type="entry name" value="PROTEIN DOK-7"/>
    <property type="match status" value="1"/>
</dbReference>
<proteinExistence type="predicted"/>
<feature type="compositionally biased region" description="Low complexity" evidence="1">
    <location>
        <begin position="756"/>
        <end position="782"/>
    </location>
</feature>
<keyword evidence="4" id="KW-1185">Reference proteome</keyword>
<dbReference type="InterPro" id="IPR011993">
    <property type="entry name" value="PH-like_dom_sf"/>
</dbReference>
<dbReference type="AlphaFoldDB" id="A0A8S3ZMF5"/>
<feature type="region of interest" description="Disordered" evidence="1">
    <location>
        <begin position="486"/>
        <end position="505"/>
    </location>
</feature>
<feature type="compositionally biased region" description="Polar residues" evidence="1">
    <location>
        <begin position="486"/>
        <end position="504"/>
    </location>
</feature>
<reference evidence="3" key="1">
    <citation type="submission" date="2021-04" db="EMBL/GenBank/DDBJ databases">
        <authorList>
            <consortium name="Molecular Ecology Group"/>
        </authorList>
    </citation>
    <scope>NUCLEOTIDE SEQUENCE</scope>
</reference>
<evidence type="ECO:0000313" key="4">
    <source>
        <dbReference type="Proteomes" id="UP000678393"/>
    </source>
</evidence>
<gene>
    <name evidence="3" type="ORF">CUNI_LOCUS14586</name>
</gene>
<feature type="compositionally biased region" description="Basic and acidic residues" evidence="1">
    <location>
        <begin position="390"/>
        <end position="399"/>
    </location>
</feature>
<feature type="compositionally biased region" description="Pro residues" evidence="1">
    <location>
        <begin position="783"/>
        <end position="803"/>
    </location>
</feature>
<dbReference type="PROSITE" id="PS51064">
    <property type="entry name" value="IRS_PTB"/>
    <property type="match status" value="1"/>
</dbReference>
<accession>A0A8S3ZMF5</accession>
<comment type="caution">
    <text evidence="3">The sequence shown here is derived from an EMBL/GenBank/DDBJ whole genome shotgun (WGS) entry which is preliminary data.</text>
</comment>
<feature type="compositionally biased region" description="Basic and acidic residues" evidence="1">
    <location>
        <begin position="569"/>
        <end position="582"/>
    </location>
</feature>
<dbReference type="Proteomes" id="UP000678393">
    <property type="component" value="Unassembled WGS sequence"/>
</dbReference>
<dbReference type="InterPro" id="IPR037746">
    <property type="entry name" value="Dok-7"/>
</dbReference>
<feature type="compositionally biased region" description="Low complexity" evidence="1">
    <location>
        <begin position="739"/>
        <end position="749"/>
    </location>
</feature>
<feature type="region of interest" description="Disordered" evidence="1">
    <location>
        <begin position="904"/>
        <end position="944"/>
    </location>
</feature>
<sequence>MADATVIVEGKIKFRDGKKWKPRWCILKKPSPVADRLQVYLYKDLTEFTKNESKPKSVFALDGFFGLDAGFAYDREPHVLALICHKSISLMAFELRENMIQFEIKIRQNMGEEHQFPVKVVKAPSSARLPKDPVRLMIHSMRFCLIAHVPPKILIAWNIEDLRRFGTREGKFCFEGGTRCGKGSGVFALQSEQAEDIADIVNLASTGKLVNCHRKFRNRRRLSQVASYEMPDEINYSSVTVYVDTVHDDDDDDAIQSDASPAACTLSHHIVNASDISDCVNPAKSILRPRSGQEYLFIQRIFLTSPVIFSCLPTNSSFVNSVFSELQKPHEELFLSYQTDPPSAIPSQSIPSHYLSLPHNTPQKSPSTSSGKETVRSSVSVHSPFWGPDPSHHRCEGRSHAKCDTSSLASTPYPVFSPHHGLSDSPIKSKSAHAAGTEDSIFFPMYMTFSATTPPPSPLGPYTHTCSAQHTPTYVNQEFVNRHNNASASGHTVSTSGSFSTNSPIRAGMQSLKSLIFKDSSRNSPRVSKETRTQSRHSESDANKIEKLSLSLPSSKHNESSASSSVQRSHSDPKRSDADEKLQLPPGTVSSYRELPQKVYDKFADSSIISRRRRRHVAGNKLTGEAALVHISAEPSLKDISREHSPILKSTGYKNIDCINAATSAAISSPSPRTPSVGPDTLHLGHTSQLGSILESRISPHEIIHSPGSLVFVTRNRHSSSFVFNGGGPDTVQHSVTIPSSSSPAPLLPSREKIPSSPSSSCSLNSAISSSDVSDSPPSYFAPSPPPHTPPPPELPPRLPLPAPDVMISSSPIKPDTVSHLSFVTQQLNYIEVDTTKPAETVVLAAPLANSRRSKRVRQQKEKDYAKLRYAVIDHQATKALQQARQEHEQCRDSSLRHIQPKDAHLDRASHLSRINSAPASSKRKQISIMQRERKLSSGSIETC</sequence>
<feature type="region of interest" description="Disordered" evidence="1">
    <location>
        <begin position="733"/>
        <end position="804"/>
    </location>
</feature>
<dbReference type="PANTHER" id="PTHR21636:SF2">
    <property type="entry name" value="PROTEIN DOK-7"/>
    <property type="match status" value="1"/>
</dbReference>
<evidence type="ECO:0000313" key="3">
    <source>
        <dbReference type="EMBL" id="CAG5129028.1"/>
    </source>
</evidence>